<dbReference type="InterPro" id="IPR041588">
    <property type="entry name" value="Integrase_H2C2"/>
</dbReference>
<protein>
    <recommendedName>
        <fullName evidence="1">Integrase catalytic domain-containing protein</fullName>
    </recommendedName>
</protein>
<dbReference type="Pfam" id="PF17921">
    <property type="entry name" value="Integrase_H2C2"/>
    <property type="match status" value="1"/>
</dbReference>
<dbReference type="PANTHER" id="PTHR37984:SF5">
    <property type="entry name" value="PROTEIN NYNRIN-LIKE"/>
    <property type="match status" value="1"/>
</dbReference>
<dbReference type="InterPro" id="IPR036397">
    <property type="entry name" value="RNaseH_sf"/>
</dbReference>
<dbReference type="Gene3D" id="3.30.420.10">
    <property type="entry name" value="Ribonuclease H-like superfamily/Ribonuclease H"/>
    <property type="match status" value="1"/>
</dbReference>
<evidence type="ECO:0000259" key="1">
    <source>
        <dbReference type="PROSITE" id="PS50994"/>
    </source>
</evidence>
<reference evidence="2 4" key="1">
    <citation type="submission" date="2018-08" db="EMBL/GenBank/DDBJ databases">
        <title>Genomic investigation of the strawberry pathogen Phytophthora fragariae indicates pathogenicity is determined by transcriptional variation in three key races.</title>
        <authorList>
            <person name="Adams T.M."/>
            <person name="Armitage A.D."/>
            <person name="Sobczyk M.K."/>
            <person name="Bates H.J."/>
            <person name="Dunwell J.M."/>
            <person name="Nellist C.F."/>
            <person name="Harrison R.J."/>
        </authorList>
    </citation>
    <scope>NUCLEOTIDE SEQUENCE [LARGE SCALE GENOMIC DNA]</scope>
    <source>
        <strain evidence="3 5">BC-23</strain>
        <strain evidence="2 4">NOV-5</strain>
    </source>
</reference>
<dbReference type="EMBL" id="QXGC01000479">
    <property type="protein sequence ID" value="KAE9233489.1"/>
    <property type="molecule type" value="Genomic_DNA"/>
</dbReference>
<gene>
    <name evidence="3" type="ORF">PF004_g9647</name>
    <name evidence="2" type="ORF">PF006_g9665</name>
</gene>
<accession>A0A6A3U466</accession>
<dbReference type="PROSITE" id="PS50994">
    <property type="entry name" value="INTEGRASE"/>
    <property type="match status" value="1"/>
</dbReference>
<dbReference type="Pfam" id="PF00665">
    <property type="entry name" value="rve"/>
    <property type="match status" value="1"/>
</dbReference>
<dbReference type="InterPro" id="IPR012337">
    <property type="entry name" value="RNaseH-like_sf"/>
</dbReference>
<evidence type="ECO:0000313" key="2">
    <source>
        <dbReference type="EMBL" id="KAE9145477.1"/>
    </source>
</evidence>
<dbReference type="InterPro" id="IPR050951">
    <property type="entry name" value="Retrovirus_Pol_polyprotein"/>
</dbReference>
<dbReference type="GO" id="GO:0015074">
    <property type="term" value="P:DNA integration"/>
    <property type="evidence" value="ECO:0007669"/>
    <property type="project" value="InterPro"/>
</dbReference>
<dbReference type="EMBL" id="QXGA01000468">
    <property type="protein sequence ID" value="KAE9145477.1"/>
    <property type="molecule type" value="Genomic_DNA"/>
</dbReference>
<organism evidence="2 4">
    <name type="scientific">Phytophthora fragariae</name>
    <dbReference type="NCBI Taxonomy" id="53985"/>
    <lineage>
        <taxon>Eukaryota</taxon>
        <taxon>Sar</taxon>
        <taxon>Stramenopiles</taxon>
        <taxon>Oomycota</taxon>
        <taxon>Peronosporomycetes</taxon>
        <taxon>Peronosporales</taxon>
        <taxon>Peronosporaceae</taxon>
        <taxon>Phytophthora</taxon>
    </lineage>
</organism>
<comment type="caution">
    <text evidence="2">The sequence shown here is derived from an EMBL/GenBank/DDBJ whole genome shotgun (WGS) entry which is preliminary data.</text>
</comment>
<dbReference type="Proteomes" id="UP000476176">
    <property type="component" value="Unassembled WGS sequence"/>
</dbReference>
<sequence length="327" mass="35448">MRSTTLRAMITCGPILPRWGSSFTTIAAIHLVSLPVSPQLDDSFVWPTLEQVKVTQATAQPPVSSTTGPDQIVRDTDGRIWLPAEATDLQLRICIVGHFGVAGHRSAAVTLRAIAAKFIWPGLAADVKQFVARCLHCASASGGAPVPRPLGALHSDTPNVLLHWDFLHMGPAATGELYVLVLKDDASNYVWLLATVAATADITYEGLLDWFAAFGVCRNWVSDQGTHFKNAVIQNLKRALGAHHHFTTPRCPWANGTVEVVVREVLRCARALLSEWRLPEDTWPRVIKVVQMVLNHAPSPSLDGVAPITAMTVGRSVLLLNASNAET</sequence>
<proteinExistence type="predicted"/>
<dbReference type="InterPro" id="IPR001584">
    <property type="entry name" value="Integrase_cat-core"/>
</dbReference>
<dbReference type="SUPFAM" id="SSF53098">
    <property type="entry name" value="Ribonuclease H-like"/>
    <property type="match status" value="1"/>
</dbReference>
<dbReference type="AlphaFoldDB" id="A0A6A3U466"/>
<evidence type="ECO:0000313" key="3">
    <source>
        <dbReference type="EMBL" id="KAE9233489.1"/>
    </source>
</evidence>
<evidence type="ECO:0000313" key="5">
    <source>
        <dbReference type="Proteomes" id="UP000476176"/>
    </source>
</evidence>
<dbReference type="GO" id="GO:0003676">
    <property type="term" value="F:nucleic acid binding"/>
    <property type="evidence" value="ECO:0007669"/>
    <property type="project" value="InterPro"/>
</dbReference>
<dbReference type="PANTHER" id="PTHR37984">
    <property type="entry name" value="PROTEIN CBG26694"/>
    <property type="match status" value="1"/>
</dbReference>
<dbReference type="Proteomes" id="UP000440732">
    <property type="component" value="Unassembled WGS sequence"/>
</dbReference>
<feature type="domain" description="Integrase catalytic" evidence="1">
    <location>
        <begin position="154"/>
        <end position="315"/>
    </location>
</feature>
<evidence type="ECO:0000313" key="4">
    <source>
        <dbReference type="Proteomes" id="UP000440732"/>
    </source>
</evidence>
<dbReference type="Gene3D" id="1.10.340.70">
    <property type="match status" value="1"/>
</dbReference>
<name>A0A6A3U466_9STRA</name>